<keyword evidence="1" id="KW-1133">Transmembrane helix</keyword>
<dbReference type="InterPro" id="IPR052776">
    <property type="entry name" value="Chloro_ReproSupport/MetalTrans"/>
</dbReference>
<evidence type="ECO:0000256" key="1">
    <source>
        <dbReference type="SAM" id="Phobius"/>
    </source>
</evidence>
<evidence type="ECO:0000313" key="2">
    <source>
        <dbReference type="EMBL" id="KAF4667151.1"/>
    </source>
</evidence>
<name>A0A7J6M7W6_PEROL</name>
<dbReference type="InterPro" id="IPR011990">
    <property type="entry name" value="TPR-like_helical_dom_sf"/>
</dbReference>
<feature type="transmembrane region" description="Helical" evidence="1">
    <location>
        <begin position="632"/>
        <end position="655"/>
    </location>
</feature>
<dbReference type="OrthoDB" id="669460at2759"/>
<organism evidence="2 3">
    <name type="scientific">Perkinsus olseni</name>
    <name type="common">Perkinsus atlanticus</name>
    <dbReference type="NCBI Taxonomy" id="32597"/>
    <lineage>
        <taxon>Eukaryota</taxon>
        <taxon>Sar</taxon>
        <taxon>Alveolata</taxon>
        <taxon>Perkinsozoa</taxon>
        <taxon>Perkinsea</taxon>
        <taxon>Perkinsida</taxon>
        <taxon>Perkinsidae</taxon>
        <taxon>Perkinsus</taxon>
    </lineage>
</organism>
<proteinExistence type="predicted"/>
<keyword evidence="1" id="KW-0472">Membrane</keyword>
<protein>
    <submittedName>
        <fullName evidence="2">Uncharacterized protein</fullName>
    </submittedName>
</protein>
<feature type="transmembrane region" description="Helical" evidence="1">
    <location>
        <begin position="499"/>
        <end position="520"/>
    </location>
</feature>
<dbReference type="Proteomes" id="UP000570595">
    <property type="component" value="Unassembled WGS sequence"/>
</dbReference>
<dbReference type="PANTHER" id="PTHR33876">
    <property type="entry name" value="UNNAMED PRODUCT"/>
    <property type="match status" value="1"/>
</dbReference>
<dbReference type="PANTHER" id="PTHR33876:SF4">
    <property type="entry name" value="CHLOROPLAST PROTEIN FOR GROWTH AND FERTILITY 2"/>
    <property type="match status" value="1"/>
</dbReference>
<feature type="transmembrane region" description="Helical" evidence="1">
    <location>
        <begin position="708"/>
        <end position="730"/>
    </location>
</feature>
<dbReference type="Gene3D" id="1.25.40.10">
    <property type="entry name" value="Tetratricopeptide repeat domain"/>
    <property type="match status" value="1"/>
</dbReference>
<dbReference type="AlphaFoldDB" id="A0A7J6M7W6"/>
<feature type="transmembrane region" description="Helical" evidence="1">
    <location>
        <begin position="532"/>
        <end position="550"/>
    </location>
</feature>
<keyword evidence="1" id="KW-0812">Transmembrane</keyword>
<dbReference type="EMBL" id="JABAHT010000058">
    <property type="protein sequence ID" value="KAF4667151.1"/>
    <property type="molecule type" value="Genomic_DNA"/>
</dbReference>
<feature type="transmembrane region" description="Helical" evidence="1">
    <location>
        <begin position="667"/>
        <end position="692"/>
    </location>
</feature>
<evidence type="ECO:0000313" key="3">
    <source>
        <dbReference type="Proteomes" id="UP000570595"/>
    </source>
</evidence>
<gene>
    <name evidence="2" type="ORF">FOZ61_008612</name>
</gene>
<comment type="caution">
    <text evidence="2">The sequence shown here is derived from an EMBL/GenBank/DDBJ whole genome shotgun (WGS) entry which is preliminary data.</text>
</comment>
<sequence>MSTIPSKAEMNPHSTIDGRDGNDYAVYAPLEALSKLNCRINELNAAIEGNAVEAAYDASNARFHDEIIECRMQQVALQKVLLAQHMSLKNALSSRGEAGSVSSLSTVAALANLASARVALAEAYACGFYLEQSSGHLKSAMRIAEVDIPAFIESEGDIAVVEALNERIQADVAGCQGYACYQALIARQREQLDDEEECWSDGLNIMQQEVLSLLDAALNQTRRGYGEKDHRCARLHELMAKVHVSRMQNNKDAGTSGESLELAKEHYEQAKAIRANMLGGHSRPVLESSVGIAQAEMLAGREQEAVKIMVETLQSVEETVMEASASEVEPWFFIDNVLRLSHWTASSDDTATNDLATQMLVKAHTLATKNYKASDRRVVDVTRDLALRAVKSGEYAKARQYLADILEVERQVHGQYSAPVCRTLNALASVLIALEHMEDANAGLTGWFTSLDLSQLSVPAVCAIGTVIGLLHALSGPDHLAALIPLSVSLPKLKSFEIGIAWGAGHGIGVGVLAVVVFAIKDFTKIEFLDKYMDLAVGITIIIIGGVAIYEAKSFSKLHHHHHSIECSHTCEHPDTVLGSMHLPKEPQETESLCIEDGTECDTRSTSSGEPCCAASQALADAAASNTGQASLIWLTLTTGVIHGLSGCGHIFGILPALSLHRWQLFCGYIVTFCIGCCIGMGAFCVVISAASKSLVQRFQRPELPSDLAFWCGVLAVIFGIVWVIAVLVWHS</sequence>
<accession>A0A7J6M7W6</accession>
<reference evidence="2 3" key="1">
    <citation type="submission" date="2020-04" db="EMBL/GenBank/DDBJ databases">
        <title>Perkinsus olseni comparative genomics.</title>
        <authorList>
            <person name="Bogema D.R."/>
        </authorList>
    </citation>
    <scope>NUCLEOTIDE SEQUENCE [LARGE SCALE GENOMIC DNA]</scope>
    <source>
        <strain evidence="2">ATCC PRA-179</strain>
    </source>
</reference>